<dbReference type="Gene3D" id="1.10.1040.10">
    <property type="entry name" value="N-(1-d-carboxylethyl)-l-norvaline Dehydrogenase, domain 2"/>
    <property type="match status" value="1"/>
</dbReference>
<dbReference type="SUPFAM" id="SSF48179">
    <property type="entry name" value="6-phosphogluconate dehydrogenase C-terminal domain-like"/>
    <property type="match status" value="1"/>
</dbReference>
<evidence type="ECO:0000256" key="3">
    <source>
        <dbReference type="ARBA" id="ARBA00023002"/>
    </source>
</evidence>
<dbReference type="Gene3D" id="3.40.50.720">
    <property type="entry name" value="NAD(P)-binding Rossmann-like Domain"/>
    <property type="match status" value="1"/>
</dbReference>
<dbReference type="Pfam" id="PF02558">
    <property type="entry name" value="ApbA"/>
    <property type="match status" value="1"/>
</dbReference>
<evidence type="ECO:0000313" key="8">
    <source>
        <dbReference type="Proteomes" id="UP000823910"/>
    </source>
</evidence>
<organism evidence="7 8">
    <name type="scientific">Candidatus Enterocloster excrementipullorum</name>
    <dbReference type="NCBI Taxonomy" id="2838559"/>
    <lineage>
        <taxon>Bacteria</taxon>
        <taxon>Bacillati</taxon>
        <taxon>Bacillota</taxon>
        <taxon>Clostridia</taxon>
        <taxon>Lachnospirales</taxon>
        <taxon>Lachnospiraceae</taxon>
        <taxon>Enterocloster</taxon>
    </lineage>
</organism>
<dbReference type="InterPro" id="IPR008927">
    <property type="entry name" value="6-PGluconate_DH-like_C_sf"/>
</dbReference>
<proteinExistence type="inferred from homology"/>
<comment type="function">
    <text evidence="4">Catalyzes the NADPH-dependent reduction of ketopantoate into pantoic acid.</text>
</comment>
<evidence type="ECO:0000256" key="4">
    <source>
        <dbReference type="RuleBase" id="RU362068"/>
    </source>
</evidence>
<evidence type="ECO:0000256" key="2">
    <source>
        <dbReference type="ARBA" id="ARBA00022857"/>
    </source>
</evidence>
<dbReference type="InterPro" id="IPR003710">
    <property type="entry name" value="ApbA"/>
</dbReference>
<accession>A0A9D2N068</accession>
<keyword evidence="3 4" id="KW-0560">Oxidoreductase</keyword>
<dbReference type="InterPro" id="IPR013332">
    <property type="entry name" value="KPR_N"/>
</dbReference>
<dbReference type="PANTHER" id="PTHR21708:SF26">
    <property type="entry name" value="2-DEHYDROPANTOATE 2-REDUCTASE"/>
    <property type="match status" value="1"/>
</dbReference>
<comment type="similarity">
    <text evidence="1 4">Belongs to the ketopantoate reductase family.</text>
</comment>
<protein>
    <recommendedName>
        <fullName evidence="4">2-dehydropantoate 2-reductase</fullName>
        <ecNumber evidence="4">1.1.1.169</ecNumber>
    </recommendedName>
    <alternativeName>
        <fullName evidence="4">Ketopantoate reductase</fullName>
    </alternativeName>
</protein>
<evidence type="ECO:0000259" key="5">
    <source>
        <dbReference type="Pfam" id="PF02558"/>
    </source>
</evidence>
<evidence type="ECO:0000259" key="6">
    <source>
        <dbReference type="Pfam" id="PF08546"/>
    </source>
</evidence>
<comment type="pathway">
    <text evidence="4">Cofactor biosynthesis; (R)-pantothenate biosynthesis; (R)-pantoate from 3-methyl-2-oxobutanoate: step 2/2.</text>
</comment>
<dbReference type="InterPro" id="IPR013752">
    <property type="entry name" value="KPA_reductase"/>
</dbReference>
<dbReference type="GO" id="GO:0008677">
    <property type="term" value="F:2-dehydropantoate 2-reductase activity"/>
    <property type="evidence" value="ECO:0007669"/>
    <property type="project" value="UniProtKB-EC"/>
</dbReference>
<comment type="catalytic activity">
    <reaction evidence="4">
        <text>(R)-pantoate + NADP(+) = 2-dehydropantoate + NADPH + H(+)</text>
        <dbReference type="Rhea" id="RHEA:16233"/>
        <dbReference type="ChEBI" id="CHEBI:11561"/>
        <dbReference type="ChEBI" id="CHEBI:15378"/>
        <dbReference type="ChEBI" id="CHEBI:15980"/>
        <dbReference type="ChEBI" id="CHEBI:57783"/>
        <dbReference type="ChEBI" id="CHEBI:58349"/>
        <dbReference type="EC" id="1.1.1.169"/>
    </reaction>
</comment>
<dbReference type="EC" id="1.1.1.169" evidence="4"/>
<dbReference type="Pfam" id="PF08546">
    <property type="entry name" value="ApbA_C"/>
    <property type="match status" value="1"/>
</dbReference>
<reference evidence="7" key="1">
    <citation type="journal article" date="2021" name="PeerJ">
        <title>Extensive microbial diversity within the chicken gut microbiome revealed by metagenomics and culture.</title>
        <authorList>
            <person name="Gilroy R."/>
            <person name="Ravi A."/>
            <person name="Getino M."/>
            <person name="Pursley I."/>
            <person name="Horton D.L."/>
            <person name="Alikhan N.F."/>
            <person name="Baker D."/>
            <person name="Gharbi K."/>
            <person name="Hall N."/>
            <person name="Watson M."/>
            <person name="Adriaenssens E.M."/>
            <person name="Foster-Nyarko E."/>
            <person name="Jarju S."/>
            <person name="Secka A."/>
            <person name="Antonio M."/>
            <person name="Oren A."/>
            <person name="Chaudhuri R.R."/>
            <person name="La Ragione R."/>
            <person name="Hildebrand F."/>
            <person name="Pallen M.J."/>
        </authorList>
    </citation>
    <scope>NUCLEOTIDE SEQUENCE</scope>
    <source>
        <strain evidence="7">CHK180-15479</strain>
    </source>
</reference>
<dbReference type="GO" id="GO:0005737">
    <property type="term" value="C:cytoplasm"/>
    <property type="evidence" value="ECO:0007669"/>
    <property type="project" value="TreeGrafter"/>
</dbReference>
<dbReference type="GO" id="GO:0015940">
    <property type="term" value="P:pantothenate biosynthetic process"/>
    <property type="evidence" value="ECO:0007669"/>
    <property type="project" value="UniProtKB-KW"/>
</dbReference>
<keyword evidence="4" id="KW-0566">Pantothenate biosynthesis</keyword>
<dbReference type="InterPro" id="IPR036291">
    <property type="entry name" value="NAD(P)-bd_dom_sf"/>
</dbReference>
<reference evidence="7" key="2">
    <citation type="submission" date="2021-04" db="EMBL/GenBank/DDBJ databases">
        <authorList>
            <person name="Gilroy R."/>
        </authorList>
    </citation>
    <scope>NUCLEOTIDE SEQUENCE</scope>
    <source>
        <strain evidence="7">CHK180-15479</strain>
    </source>
</reference>
<dbReference type="InterPro" id="IPR051402">
    <property type="entry name" value="KPR-Related"/>
</dbReference>
<evidence type="ECO:0000256" key="1">
    <source>
        <dbReference type="ARBA" id="ARBA00007870"/>
    </source>
</evidence>
<gene>
    <name evidence="7" type="ORF">H9704_07495</name>
</gene>
<sequence length="314" mass="34682">MYEQEPVKKVALIGLGAIGSFLASHLQTVLGDNLRIIAGGERKERLEREGVVVNGKQLHFHLVDPAESCGGDYPQLAIIITKFSGLAQALKDIKNQIGPHTIIMAPLNGVEKEEIVAAAYGWENLLYSLTRVSVVMKEGKVTFNDASAQMEFGEKKNETISPKVRAVKELFKAAGIRSVVPEDMERAVWLKYMCNVSENQSAAVLGLPFGAWTVSDDANWIREALVREVAAVAAKRGIRITEEDIEQQGKRLKNVPAANKPSTLQDLEAGRKTEVDMFAGTMMRLGKKYGVPTPYNELFYHAIRVLEQKNDGLF</sequence>
<keyword evidence="2 4" id="KW-0521">NADP</keyword>
<name>A0A9D2N068_9FIRM</name>
<dbReference type="PANTHER" id="PTHR21708">
    <property type="entry name" value="PROBABLE 2-DEHYDROPANTOATE 2-REDUCTASE"/>
    <property type="match status" value="1"/>
</dbReference>
<dbReference type="NCBIfam" id="TIGR00745">
    <property type="entry name" value="apbA_panE"/>
    <property type="match status" value="1"/>
</dbReference>
<comment type="caution">
    <text evidence="7">The sequence shown here is derived from an EMBL/GenBank/DDBJ whole genome shotgun (WGS) entry which is preliminary data.</text>
</comment>
<feature type="domain" description="Ketopantoate reductase C-terminal" evidence="6">
    <location>
        <begin position="183"/>
        <end position="307"/>
    </location>
</feature>
<dbReference type="SUPFAM" id="SSF51735">
    <property type="entry name" value="NAD(P)-binding Rossmann-fold domains"/>
    <property type="match status" value="1"/>
</dbReference>
<dbReference type="EMBL" id="DWWT01000030">
    <property type="protein sequence ID" value="HJC05982.1"/>
    <property type="molecule type" value="Genomic_DNA"/>
</dbReference>
<dbReference type="InterPro" id="IPR013328">
    <property type="entry name" value="6PGD_dom2"/>
</dbReference>
<dbReference type="AlphaFoldDB" id="A0A9D2N068"/>
<dbReference type="FunFam" id="1.10.1040.10:FF:000017">
    <property type="entry name" value="2-dehydropantoate 2-reductase"/>
    <property type="match status" value="1"/>
</dbReference>
<feature type="domain" description="Ketopantoate reductase N-terminal" evidence="5">
    <location>
        <begin position="10"/>
        <end position="155"/>
    </location>
</feature>
<dbReference type="Proteomes" id="UP000823910">
    <property type="component" value="Unassembled WGS sequence"/>
</dbReference>
<evidence type="ECO:0000313" key="7">
    <source>
        <dbReference type="EMBL" id="HJC05982.1"/>
    </source>
</evidence>